<dbReference type="AlphaFoldDB" id="A0A6F8SNJ1"/>
<accession>A0A6F8SNJ1</accession>
<dbReference type="Gene3D" id="3.20.20.70">
    <property type="entry name" value="Aldolase class I"/>
    <property type="match status" value="1"/>
</dbReference>
<name>A0A6F8SNJ1_9ACTN</name>
<proteinExistence type="predicted"/>
<dbReference type="Proteomes" id="UP000501727">
    <property type="component" value="Chromosome"/>
</dbReference>
<evidence type="ECO:0000313" key="2">
    <source>
        <dbReference type="Proteomes" id="UP000501727"/>
    </source>
</evidence>
<protein>
    <recommendedName>
        <fullName evidence="3">Dioxygenase</fullName>
    </recommendedName>
</protein>
<dbReference type="RefSeq" id="WP_231699511.1">
    <property type="nucleotide sequence ID" value="NZ_AP022829.1"/>
</dbReference>
<dbReference type="EMBL" id="AP022829">
    <property type="protein sequence ID" value="BCA89344.1"/>
    <property type="molecule type" value="Genomic_DNA"/>
</dbReference>
<evidence type="ECO:0008006" key="3">
    <source>
        <dbReference type="Google" id="ProtNLM"/>
    </source>
</evidence>
<organism evidence="1 2">
    <name type="scientific">Adlercreutzia hattorii</name>
    <dbReference type="NCBI Taxonomy" id="2707299"/>
    <lineage>
        <taxon>Bacteria</taxon>
        <taxon>Bacillati</taxon>
        <taxon>Actinomycetota</taxon>
        <taxon>Coriobacteriia</taxon>
        <taxon>Eggerthellales</taxon>
        <taxon>Eggerthellaceae</taxon>
        <taxon>Adlercreutzia</taxon>
    </lineage>
</organism>
<dbReference type="KEGG" id="ahat:ADCFC_19630"/>
<keyword evidence="2" id="KW-1185">Reference proteome</keyword>
<dbReference type="InterPro" id="IPR013785">
    <property type="entry name" value="Aldolase_TIM"/>
</dbReference>
<dbReference type="SUPFAM" id="SSF51412">
    <property type="entry name" value="Inosine monophosphate dehydrogenase (IMPDH)"/>
    <property type="match status" value="1"/>
</dbReference>
<sequence length="228" mass="23867">MTKVIKREHAERARAHESVLSVPEVMRTAPGIAIQGRKIRSLVFSTDLAVICHCDADAVLAVYPFTCQPAITQALVAASQRPVFNGVGGSITQGERCVEAALHSEMSGVAAVVVNTSIPVESISALVEKVAVPVCVTACAADDVVRRQIAAGASIVNVAAGSRTPQVVEALRREYPDLPIIATGGPTDDAIRATIAAGADAVSWTPPAIADLEREVMEKARRLAAELL</sequence>
<reference evidence="2" key="1">
    <citation type="journal article" date="2020" name="Microbiol. Resour. Announc.">
        <title>Complete Genome Sequence of Adlercreutzia sp. Strain 8CFCBH1, a Potent Producer of Equol, Isolated from Healthy Japanese Feces.</title>
        <authorList>
            <person name="Ogata Y."/>
            <person name="Sakamoto M."/>
            <person name="Ohkuma M."/>
            <person name="Hattori M."/>
            <person name="Suda W."/>
        </authorList>
    </citation>
    <scope>NUCLEOTIDE SEQUENCE [LARGE SCALE GENOMIC DNA]</scope>
    <source>
        <strain evidence="2">8CFCBH1</strain>
    </source>
</reference>
<gene>
    <name evidence="1" type="ORF">ADCFC_18410</name>
</gene>
<reference evidence="2" key="2">
    <citation type="submission" date="2020-03" db="EMBL/GenBank/DDBJ databases">
        <title>Complete Genome Sequence of Adlercreutzia sp. strain 8CFCBH1 Producing Equol, Isolated from Healthy Japanese Feces.</title>
        <authorList>
            <person name="Ogata Y."/>
            <person name="Sakamoto M."/>
            <person name="Ohkuma M."/>
            <person name="Hattori M."/>
            <person name="Suda W."/>
        </authorList>
    </citation>
    <scope>NUCLEOTIDE SEQUENCE [LARGE SCALE GENOMIC DNA]</scope>
    <source>
        <strain evidence="2">8CFCBH1</strain>
    </source>
</reference>
<evidence type="ECO:0000313" key="1">
    <source>
        <dbReference type="EMBL" id="BCA89344.1"/>
    </source>
</evidence>